<evidence type="ECO:0000313" key="1">
    <source>
        <dbReference type="EMBL" id="KAJ5480962.1"/>
    </source>
</evidence>
<proteinExistence type="predicted"/>
<comment type="caution">
    <text evidence="1">The sequence shown here is derived from an EMBL/GenBank/DDBJ whole genome shotgun (WGS) entry which is preliminary data.</text>
</comment>
<dbReference type="Proteomes" id="UP001148312">
    <property type="component" value="Unassembled WGS sequence"/>
</dbReference>
<keyword evidence="2" id="KW-1185">Reference proteome</keyword>
<sequence>MTHYLQEWINLSPPLRIAAAIALAVGDLAERTESPRTVRYISYCLINQRQNCVPPYNIPSQAVSVYHSVSGQYLSIDLAIPALSDQGNSQVHQNDFIPIAQKIRSCYCDIREDKDHVNLVPAYWAMSTSTPGPDPSVAPARNETPSASISSMGVLDNIVQHRYGSFTVGRPWVTGEELGTGLGLFLDTWKGK</sequence>
<dbReference type="PANTHER" id="PTHR42034">
    <property type="entry name" value="CHROMOSOME 7, WHOLE GENOME SHOTGUN SEQUENCE-RELATED"/>
    <property type="match status" value="1"/>
</dbReference>
<reference evidence="1" key="2">
    <citation type="journal article" date="2023" name="IMA Fungus">
        <title>Comparative genomic study of the Penicillium genus elucidates a diverse pangenome and 15 lateral gene transfer events.</title>
        <authorList>
            <person name="Petersen C."/>
            <person name="Sorensen T."/>
            <person name="Nielsen M.R."/>
            <person name="Sondergaard T.E."/>
            <person name="Sorensen J.L."/>
            <person name="Fitzpatrick D.A."/>
            <person name="Frisvad J.C."/>
            <person name="Nielsen K.L."/>
        </authorList>
    </citation>
    <scope>NUCLEOTIDE SEQUENCE</scope>
    <source>
        <strain evidence="1">IBT 30728</strain>
    </source>
</reference>
<dbReference type="RefSeq" id="XP_056788392.1">
    <property type="nucleotide sequence ID" value="XM_056936457.1"/>
</dbReference>
<organism evidence="1 2">
    <name type="scientific">Penicillium diatomitis</name>
    <dbReference type="NCBI Taxonomy" id="2819901"/>
    <lineage>
        <taxon>Eukaryota</taxon>
        <taxon>Fungi</taxon>
        <taxon>Dikarya</taxon>
        <taxon>Ascomycota</taxon>
        <taxon>Pezizomycotina</taxon>
        <taxon>Eurotiomycetes</taxon>
        <taxon>Eurotiomycetidae</taxon>
        <taxon>Eurotiales</taxon>
        <taxon>Aspergillaceae</taxon>
        <taxon>Penicillium</taxon>
    </lineage>
</organism>
<reference evidence="1" key="1">
    <citation type="submission" date="2022-12" db="EMBL/GenBank/DDBJ databases">
        <authorList>
            <person name="Petersen C."/>
        </authorList>
    </citation>
    <scope>NUCLEOTIDE SEQUENCE</scope>
    <source>
        <strain evidence="1">IBT 30728</strain>
    </source>
</reference>
<gene>
    <name evidence="1" type="ORF">N7539_006856</name>
</gene>
<evidence type="ECO:0000313" key="2">
    <source>
        <dbReference type="Proteomes" id="UP001148312"/>
    </source>
</evidence>
<name>A0A9W9X2I5_9EURO</name>
<dbReference type="PANTHER" id="PTHR42034:SF1">
    <property type="entry name" value="CONDENSATION DOMAIN-CONTAINING PROTEIN"/>
    <property type="match status" value="1"/>
</dbReference>
<accession>A0A9W9X2I5</accession>
<dbReference type="EMBL" id="JAPWDQ010000009">
    <property type="protein sequence ID" value="KAJ5480962.1"/>
    <property type="molecule type" value="Genomic_DNA"/>
</dbReference>
<protein>
    <submittedName>
        <fullName evidence="1">Uncharacterized protein</fullName>
    </submittedName>
</protein>
<dbReference type="GeneID" id="81626706"/>
<dbReference type="Gene3D" id="3.30.559.30">
    <property type="entry name" value="Nonribosomal peptide synthetase, condensation domain"/>
    <property type="match status" value="1"/>
</dbReference>
<dbReference type="AlphaFoldDB" id="A0A9W9X2I5"/>